<dbReference type="EMBL" id="KQ971343">
    <property type="protein sequence ID" value="EFA03444.1"/>
    <property type="molecule type" value="Genomic_DNA"/>
</dbReference>
<dbReference type="InParanoid" id="D6WLI8"/>
<dbReference type="Proteomes" id="UP000007266">
    <property type="component" value="Linkage group 5"/>
</dbReference>
<sequence length="148" mass="16907">MTENRNWEPNGESWITTGTKKNTGVSGIWTDITFYNEYTRCRRFCSCSMRYCQEDGVSAIYRVEYAESRRELSALVRCMKTQHNRNQIGRKLIITLCVVCATGQKETLDGGPVGERRRPTWELLKCKCGQVPVTGIKLDCAVFIGDHD</sequence>
<keyword evidence="2" id="KW-1185">Reference proteome</keyword>
<reference evidence="1 2" key="2">
    <citation type="journal article" date="2010" name="Nucleic Acids Res.">
        <title>BeetleBase in 2010: revisions to provide comprehensive genomic information for Tribolium castaneum.</title>
        <authorList>
            <person name="Kim H.S."/>
            <person name="Murphy T."/>
            <person name="Xia J."/>
            <person name="Caragea D."/>
            <person name="Park Y."/>
            <person name="Beeman R.W."/>
            <person name="Lorenzen M.D."/>
            <person name="Butcher S."/>
            <person name="Manak J.R."/>
            <person name="Brown S.J."/>
        </authorList>
    </citation>
    <scope>GENOME REANNOTATION</scope>
    <source>
        <strain evidence="1 2">Georgia GA2</strain>
    </source>
</reference>
<evidence type="ECO:0000313" key="2">
    <source>
        <dbReference type="Proteomes" id="UP000007266"/>
    </source>
</evidence>
<protein>
    <submittedName>
        <fullName evidence="1">Uncharacterized protein</fullName>
    </submittedName>
</protein>
<accession>D6WLI8</accession>
<dbReference type="AlphaFoldDB" id="D6WLI8"/>
<evidence type="ECO:0000313" key="1">
    <source>
        <dbReference type="EMBL" id="EFA03444.1"/>
    </source>
</evidence>
<name>D6WLI8_TRICA</name>
<gene>
    <name evidence="1" type="primary">GLEAN_13435</name>
    <name evidence="1" type="ORF">TcasGA2_TC013435</name>
</gene>
<proteinExistence type="predicted"/>
<dbReference type="HOGENOM" id="CLU_1761144_0_0_1"/>
<reference evidence="1 2" key="1">
    <citation type="journal article" date="2008" name="Nature">
        <title>The genome of the model beetle and pest Tribolium castaneum.</title>
        <authorList>
            <consortium name="Tribolium Genome Sequencing Consortium"/>
            <person name="Richards S."/>
            <person name="Gibbs R.A."/>
            <person name="Weinstock G.M."/>
            <person name="Brown S.J."/>
            <person name="Denell R."/>
            <person name="Beeman R.W."/>
            <person name="Gibbs R."/>
            <person name="Beeman R.W."/>
            <person name="Brown S.J."/>
            <person name="Bucher G."/>
            <person name="Friedrich M."/>
            <person name="Grimmelikhuijzen C.J."/>
            <person name="Klingler M."/>
            <person name="Lorenzen M."/>
            <person name="Richards S."/>
            <person name="Roth S."/>
            <person name="Schroder R."/>
            <person name="Tautz D."/>
            <person name="Zdobnov E.M."/>
            <person name="Muzny D."/>
            <person name="Gibbs R.A."/>
            <person name="Weinstock G.M."/>
            <person name="Attaway T."/>
            <person name="Bell S."/>
            <person name="Buhay C.J."/>
            <person name="Chandrabose M.N."/>
            <person name="Chavez D."/>
            <person name="Clerk-Blankenburg K.P."/>
            <person name="Cree A."/>
            <person name="Dao M."/>
            <person name="Davis C."/>
            <person name="Chacko J."/>
            <person name="Dinh H."/>
            <person name="Dugan-Rocha S."/>
            <person name="Fowler G."/>
            <person name="Garner T.T."/>
            <person name="Garnes J."/>
            <person name="Gnirke A."/>
            <person name="Hawes A."/>
            <person name="Hernandez J."/>
            <person name="Hines S."/>
            <person name="Holder M."/>
            <person name="Hume J."/>
            <person name="Jhangiani S.N."/>
            <person name="Joshi V."/>
            <person name="Khan Z.M."/>
            <person name="Jackson L."/>
            <person name="Kovar C."/>
            <person name="Kowis A."/>
            <person name="Lee S."/>
            <person name="Lewis L.R."/>
            <person name="Margolis J."/>
            <person name="Morgan M."/>
            <person name="Nazareth L.V."/>
            <person name="Nguyen N."/>
            <person name="Okwuonu G."/>
            <person name="Parker D."/>
            <person name="Richards S."/>
            <person name="Ruiz S.J."/>
            <person name="Santibanez J."/>
            <person name="Savard J."/>
            <person name="Scherer S.E."/>
            <person name="Schneider B."/>
            <person name="Sodergren E."/>
            <person name="Tautz D."/>
            <person name="Vattahil S."/>
            <person name="Villasana D."/>
            <person name="White C.S."/>
            <person name="Wright R."/>
            <person name="Park Y."/>
            <person name="Beeman R.W."/>
            <person name="Lord J."/>
            <person name="Oppert B."/>
            <person name="Lorenzen M."/>
            <person name="Brown S."/>
            <person name="Wang L."/>
            <person name="Savard J."/>
            <person name="Tautz D."/>
            <person name="Richards S."/>
            <person name="Weinstock G."/>
            <person name="Gibbs R.A."/>
            <person name="Liu Y."/>
            <person name="Worley K."/>
            <person name="Weinstock G."/>
            <person name="Elsik C.G."/>
            <person name="Reese J.T."/>
            <person name="Elhaik E."/>
            <person name="Landan G."/>
            <person name="Graur D."/>
            <person name="Arensburger P."/>
            <person name="Atkinson P."/>
            <person name="Beeman R.W."/>
            <person name="Beidler J."/>
            <person name="Brown S.J."/>
            <person name="Demuth J.P."/>
            <person name="Drury D.W."/>
            <person name="Du Y.Z."/>
            <person name="Fujiwara H."/>
            <person name="Lorenzen M."/>
            <person name="Maselli V."/>
            <person name="Osanai M."/>
            <person name="Park Y."/>
            <person name="Robertson H.M."/>
            <person name="Tu Z."/>
            <person name="Wang J.J."/>
            <person name="Wang S."/>
            <person name="Richards S."/>
            <person name="Song H."/>
            <person name="Zhang L."/>
            <person name="Sodergren E."/>
            <person name="Werner D."/>
            <person name="Stanke M."/>
            <person name="Morgenstern B."/>
            <person name="Solovyev V."/>
            <person name="Kosarev P."/>
            <person name="Brown G."/>
            <person name="Chen H.C."/>
            <person name="Ermolaeva O."/>
            <person name="Hlavina W."/>
            <person name="Kapustin Y."/>
            <person name="Kiryutin B."/>
            <person name="Kitts P."/>
            <person name="Maglott D."/>
            <person name="Pruitt K."/>
            <person name="Sapojnikov V."/>
            <person name="Souvorov A."/>
            <person name="Mackey A.J."/>
            <person name="Waterhouse R.M."/>
            <person name="Wyder S."/>
            <person name="Zdobnov E.M."/>
            <person name="Zdobnov E.M."/>
            <person name="Wyder S."/>
            <person name="Kriventseva E.V."/>
            <person name="Kadowaki T."/>
            <person name="Bork P."/>
            <person name="Aranda M."/>
            <person name="Bao R."/>
            <person name="Beermann A."/>
            <person name="Berns N."/>
            <person name="Bolognesi R."/>
            <person name="Bonneton F."/>
            <person name="Bopp D."/>
            <person name="Brown S.J."/>
            <person name="Bucher G."/>
            <person name="Butts T."/>
            <person name="Chaumot A."/>
            <person name="Denell R.E."/>
            <person name="Ferrier D.E."/>
            <person name="Friedrich M."/>
            <person name="Gordon C.M."/>
            <person name="Jindra M."/>
            <person name="Klingler M."/>
            <person name="Lan Q."/>
            <person name="Lattorff H.M."/>
            <person name="Laudet V."/>
            <person name="von Levetsow C."/>
            <person name="Liu Z."/>
            <person name="Lutz R."/>
            <person name="Lynch J.A."/>
            <person name="da Fonseca R.N."/>
            <person name="Posnien N."/>
            <person name="Reuter R."/>
            <person name="Roth S."/>
            <person name="Savard J."/>
            <person name="Schinko J.B."/>
            <person name="Schmitt C."/>
            <person name="Schoppmeier M."/>
            <person name="Schroder R."/>
            <person name="Shippy T.D."/>
            <person name="Simonnet F."/>
            <person name="Marques-Souza H."/>
            <person name="Tautz D."/>
            <person name="Tomoyasu Y."/>
            <person name="Trauner J."/>
            <person name="Van der Zee M."/>
            <person name="Vervoort M."/>
            <person name="Wittkopp N."/>
            <person name="Wimmer E.A."/>
            <person name="Yang X."/>
            <person name="Jones A.K."/>
            <person name="Sattelle D.B."/>
            <person name="Ebert P.R."/>
            <person name="Nelson D."/>
            <person name="Scott J.G."/>
            <person name="Beeman R.W."/>
            <person name="Muthukrishnan S."/>
            <person name="Kramer K.J."/>
            <person name="Arakane Y."/>
            <person name="Beeman R.W."/>
            <person name="Zhu Q."/>
            <person name="Hogenkamp D."/>
            <person name="Dixit R."/>
            <person name="Oppert B."/>
            <person name="Jiang H."/>
            <person name="Zou Z."/>
            <person name="Marshall J."/>
            <person name="Elpidina E."/>
            <person name="Vinokurov K."/>
            <person name="Oppert C."/>
            <person name="Zou Z."/>
            <person name="Evans J."/>
            <person name="Lu Z."/>
            <person name="Zhao P."/>
            <person name="Sumathipala N."/>
            <person name="Altincicek B."/>
            <person name="Vilcinskas A."/>
            <person name="Williams M."/>
            <person name="Hultmark D."/>
            <person name="Hetru C."/>
            <person name="Jiang H."/>
            <person name="Grimmelikhuijzen C.J."/>
            <person name="Hauser F."/>
            <person name="Cazzamali G."/>
            <person name="Williamson M."/>
            <person name="Park Y."/>
            <person name="Li B."/>
            <person name="Tanaka Y."/>
            <person name="Predel R."/>
            <person name="Neupert S."/>
            <person name="Schachtner J."/>
            <person name="Verleyen P."/>
            <person name="Raible F."/>
            <person name="Bork P."/>
            <person name="Friedrich M."/>
            <person name="Walden K.K."/>
            <person name="Robertson H.M."/>
            <person name="Angeli S."/>
            <person name="Foret S."/>
            <person name="Bucher G."/>
            <person name="Schuetz S."/>
            <person name="Maleszka R."/>
            <person name="Wimmer E.A."/>
            <person name="Beeman R.W."/>
            <person name="Lorenzen M."/>
            <person name="Tomoyasu Y."/>
            <person name="Miller S.C."/>
            <person name="Grossmann D."/>
            <person name="Bucher G."/>
        </authorList>
    </citation>
    <scope>NUCLEOTIDE SEQUENCE [LARGE SCALE GENOMIC DNA]</scope>
    <source>
        <strain evidence="1 2">Georgia GA2</strain>
    </source>
</reference>
<organism evidence="1 2">
    <name type="scientific">Tribolium castaneum</name>
    <name type="common">Red flour beetle</name>
    <dbReference type="NCBI Taxonomy" id="7070"/>
    <lineage>
        <taxon>Eukaryota</taxon>
        <taxon>Metazoa</taxon>
        <taxon>Ecdysozoa</taxon>
        <taxon>Arthropoda</taxon>
        <taxon>Hexapoda</taxon>
        <taxon>Insecta</taxon>
        <taxon>Pterygota</taxon>
        <taxon>Neoptera</taxon>
        <taxon>Endopterygota</taxon>
        <taxon>Coleoptera</taxon>
        <taxon>Polyphaga</taxon>
        <taxon>Cucujiformia</taxon>
        <taxon>Tenebrionidae</taxon>
        <taxon>Tenebrionidae incertae sedis</taxon>
        <taxon>Tribolium</taxon>
    </lineage>
</organism>